<keyword evidence="4" id="KW-0998">Cell outer membrane</keyword>
<keyword evidence="3" id="KW-0574">Periplasm</keyword>
<dbReference type="EMBL" id="BMOL01000021">
    <property type="protein sequence ID" value="GGL91827.1"/>
    <property type="molecule type" value="Genomic_DNA"/>
</dbReference>
<evidence type="ECO:0000256" key="3">
    <source>
        <dbReference type="ARBA" id="ARBA00022764"/>
    </source>
</evidence>
<protein>
    <submittedName>
        <fullName evidence="6">Pili assembly chaperone</fullName>
    </submittedName>
</protein>
<evidence type="ECO:0000256" key="4">
    <source>
        <dbReference type="ARBA" id="ARBA00023237"/>
    </source>
</evidence>
<comment type="subcellular location">
    <subcellularLocation>
        <location evidence="1">Cell outer membrane</location>
        <topology evidence="1">Single-pass membrane protein</topology>
    </subcellularLocation>
    <subcellularLocation>
        <location evidence="2">Periplasm</location>
    </subcellularLocation>
</comment>
<feature type="transmembrane region" description="Helical" evidence="5">
    <location>
        <begin position="21"/>
        <end position="42"/>
    </location>
</feature>
<dbReference type="InterPro" id="IPR012902">
    <property type="entry name" value="N_methyl_site"/>
</dbReference>
<keyword evidence="5" id="KW-0472">Membrane</keyword>
<name>A0ABQ2GEF7_9DEIO</name>
<evidence type="ECO:0000256" key="2">
    <source>
        <dbReference type="ARBA" id="ARBA00004418"/>
    </source>
</evidence>
<dbReference type="Gene3D" id="3.30.700.10">
    <property type="entry name" value="Glycoprotein, Type 4 Pilin"/>
    <property type="match status" value="1"/>
</dbReference>
<organism evidence="6 7">
    <name type="scientific">Deinococcus aerolatus</name>
    <dbReference type="NCBI Taxonomy" id="522487"/>
    <lineage>
        <taxon>Bacteria</taxon>
        <taxon>Thermotogati</taxon>
        <taxon>Deinococcota</taxon>
        <taxon>Deinococci</taxon>
        <taxon>Deinococcales</taxon>
        <taxon>Deinococcaceae</taxon>
        <taxon>Deinococcus</taxon>
    </lineage>
</organism>
<keyword evidence="5" id="KW-1133">Transmembrane helix</keyword>
<reference evidence="7" key="1">
    <citation type="journal article" date="2019" name="Int. J. Syst. Evol. Microbiol.">
        <title>The Global Catalogue of Microorganisms (GCM) 10K type strain sequencing project: providing services to taxonomists for standard genome sequencing and annotation.</title>
        <authorList>
            <consortium name="The Broad Institute Genomics Platform"/>
            <consortium name="The Broad Institute Genome Sequencing Center for Infectious Disease"/>
            <person name="Wu L."/>
            <person name="Ma J."/>
        </authorList>
    </citation>
    <scope>NUCLEOTIDE SEQUENCE [LARGE SCALE GENOMIC DNA]</scope>
    <source>
        <strain evidence="7">JCM 15442</strain>
    </source>
</reference>
<accession>A0ABQ2GEF7</accession>
<dbReference type="SUPFAM" id="SSF54523">
    <property type="entry name" value="Pili subunits"/>
    <property type="match status" value="1"/>
</dbReference>
<evidence type="ECO:0000313" key="7">
    <source>
        <dbReference type="Proteomes" id="UP000639973"/>
    </source>
</evidence>
<dbReference type="NCBIfam" id="TIGR02532">
    <property type="entry name" value="IV_pilin_GFxxxE"/>
    <property type="match status" value="1"/>
</dbReference>
<gene>
    <name evidence="6" type="ORF">GCM10010840_32450</name>
</gene>
<keyword evidence="5" id="KW-0812">Transmembrane</keyword>
<evidence type="ECO:0000256" key="1">
    <source>
        <dbReference type="ARBA" id="ARBA00004203"/>
    </source>
</evidence>
<evidence type="ECO:0000313" key="6">
    <source>
        <dbReference type="EMBL" id="GGL91827.1"/>
    </source>
</evidence>
<evidence type="ECO:0000256" key="5">
    <source>
        <dbReference type="SAM" id="Phobius"/>
    </source>
</evidence>
<sequence>MTDAANSTRQRSRAVEQGFTIIEILVAIALLGILAAVLMATLTGSLNLNRQSQRQLDTATRAQQVLESIRGAWADTSAGVISSNYERACAPSSTVALNGLSATYINLNSRAQPINASGAVISAPSGTNVIITANCSAQPLVQMTGGTPYPMRRLIVSSNTGAQDIVLTLDVLRPQ</sequence>
<dbReference type="Proteomes" id="UP000639973">
    <property type="component" value="Unassembled WGS sequence"/>
</dbReference>
<proteinExistence type="predicted"/>
<comment type="caution">
    <text evidence="6">The sequence shown here is derived from an EMBL/GenBank/DDBJ whole genome shotgun (WGS) entry which is preliminary data.</text>
</comment>
<keyword evidence="7" id="KW-1185">Reference proteome</keyword>
<dbReference type="Pfam" id="PF07963">
    <property type="entry name" value="N_methyl"/>
    <property type="match status" value="1"/>
</dbReference>
<dbReference type="InterPro" id="IPR045584">
    <property type="entry name" value="Pilin-like"/>
</dbReference>